<evidence type="ECO:0000256" key="6">
    <source>
        <dbReference type="ARBA" id="ARBA00022989"/>
    </source>
</evidence>
<dbReference type="Proteomes" id="UP000199648">
    <property type="component" value="Unassembled WGS sequence"/>
</dbReference>
<dbReference type="GO" id="GO:0005886">
    <property type="term" value="C:plasma membrane"/>
    <property type="evidence" value="ECO:0007669"/>
    <property type="project" value="UniProtKB-SubCell"/>
</dbReference>
<accession>A0A1G5PKN9</accession>
<sequence length="433" mass="45893">MLFENFSQAHQALLLGAFGLALIMGAVVNKTNFCTMGAVSDAVNMGDWGRMRSWMFAIAIALLGVTGLEAVGLVQADGSFPPYRSGNLIWAENILGGLLFGIGMTLASGCGNKTLIRIGGGNLKSVMVFGVIAVIAYFMINPLPGSDQTLMSLLFLDWIRPLAVNLEGGQQDLGTILAGVEGAGDARLWIGIALGVLLLGFAFKSADFRGSLDNVLGGLVVGVAIVGAWYVSSNISLTFEDSFEGEMTVSVSEFLDPAKTHWDMNDAVHEGWDAKPSSSAFNPQSYTFINPMGQTLGYASDGFAKTALTFGVVAVLGVVAGSFIWAILSGGFRFEWFASIRDFMNHFIGAILMGFGGVLAMGCTIGQGITGFSTLAVGSMMALASIIFGSALTMKIQYYKMVYEDEATFPKALVTALADMRLVPNAMRKLEAI</sequence>
<keyword evidence="5 9" id="KW-0812">Transmembrane</keyword>
<gene>
    <name evidence="10" type="ORF">SAMN03097708_00331</name>
</gene>
<evidence type="ECO:0000256" key="3">
    <source>
        <dbReference type="ARBA" id="ARBA00022475"/>
    </source>
</evidence>
<evidence type="ECO:0000256" key="8">
    <source>
        <dbReference type="ARBA" id="ARBA00035655"/>
    </source>
</evidence>
<dbReference type="PANTHER" id="PTHR30574">
    <property type="entry name" value="INNER MEMBRANE PROTEIN YEDE"/>
    <property type="match status" value="1"/>
</dbReference>
<evidence type="ECO:0000256" key="9">
    <source>
        <dbReference type="SAM" id="Phobius"/>
    </source>
</evidence>
<dbReference type="PANTHER" id="PTHR30574:SF1">
    <property type="entry name" value="SULPHUR TRANSPORT DOMAIN-CONTAINING PROTEIN"/>
    <property type="match status" value="1"/>
</dbReference>
<dbReference type="AlphaFoldDB" id="A0A1G5PKN9"/>
<evidence type="ECO:0000256" key="2">
    <source>
        <dbReference type="ARBA" id="ARBA00022448"/>
    </source>
</evidence>
<keyword evidence="6 9" id="KW-1133">Transmembrane helix</keyword>
<proteinExistence type="inferred from homology"/>
<keyword evidence="11" id="KW-1185">Reference proteome</keyword>
<feature type="transmembrane region" description="Helical" evidence="9">
    <location>
        <begin position="215"/>
        <end position="232"/>
    </location>
</feature>
<feature type="transmembrane region" description="Helical" evidence="9">
    <location>
        <begin position="54"/>
        <end position="76"/>
    </location>
</feature>
<evidence type="ECO:0000313" key="11">
    <source>
        <dbReference type="Proteomes" id="UP000199648"/>
    </source>
</evidence>
<reference evidence="10 11" key="1">
    <citation type="submission" date="2016-10" db="EMBL/GenBank/DDBJ databases">
        <authorList>
            <person name="de Groot N.N."/>
        </authorList>
    </citation>
    <scope>NUCLEOTIDE SEQUENCE [LARGE SCALE GENOMIC DNA]</scope>
    <source>
        <strain evidence="10 11">HLD2</strain>
    </source>
</reference>
<feature type="transmembrane region" description="Helical" evidence="9">
    <location>
        <begin position="186"/>
        <end position="203"/>
    </location>
</feature>
<dbReference type="EMBL" id="FMWD01000001">
    <property type="protein sequence ID" value="SCZ50073.1"/>
    <property type="molecule type" value="Genomic_DNA"/>
</dbReference>
<feature type="transmembrane region" description="Helical" evidence="9">
    <location>
        <begin position="121"/>
        <end position="140"/>
    </location>
</feature>
<name>A0A1G5PKN9_9GAMM</name>
<protein>
    <submittedName>
        <fullName evidence="10">Uncharacterized protein</fullName>
    </submittedName>
</protein>
<feature type="transmembrane region" description="Helical" evidence="9">
    <location>
        <begin position="375"/>
        <end position="394"/>
    </location>
</feature>
<dbReference type="STRING" id="415747.SAMN03097708_00331"/>
<keyword evidence="3" id="KW-1003">Cell membrane</keyword>
<feature type="transmembrane region" description="Helical" evidence="9">
    <location>
        <begin position="348"/>
        <end position="369"/>
    </location>
</feature>
<feature type="transmembrane region" description="Helical" evidence="9">
    <location>
        <begin position="88"/>
        <end position="109"/>
    </location>
</feature>
<keyword evidence="7 9" id="KW-0472">Membrane</keyword>
<evidence type="ECO:0000256" key="5">
    <source>
        <dbReference type="ARBA" id="ARBA00022692"/>
    </source>
</evidence>
<evidence type="ECO:0000256" key="7">
    <source>
        <dbReference type="ARBA" id="ARBA00023136"/>
    </source>
</evidence>
<dbReference type="RefSeq" id="WP_175452395.1">
    <property type="nucleotide sequence ID" value="NZ_FMWD01000001.1"/>
</dbReference>
<comment type="similarity">
    <text evidence="8">Belongs to the TsuA/YedE (TC 9.B.102) family.</text>
</comment>
<dbReference type="InterPro" id="IPR007272">
    <property type="entry name" value="Sulf_transp_TsuA/YedE"/>
</dbReference>
<feature type="transmembrane region" description="Helical" evidence="9">
    <location>
        <begin position="307"/>
        <end position="328"/>
    </location>
</feature>
<keyword evidence="4" id="KW-0997">Cell inner membrane</keyword>
<evidence type="ECO:0000313" key="10">
    <source>
        <dbReference type="EMBL" id="SCZ50073.1"/>
    </source>
</evidence>
<dbReference type="Pfam" id="PF04143">
    <property type="entry name" value="Sulf_transp"/>
    <property type="match status" value="1"/>
</dbReference>
<organism evidence="10 11">
    <name type="scientific">Thiohalomonas denitrificans</name>
    <dbReference type="NCBI Taxonomy" id="415747"/>
    <lineage>
        <taxon>Bacteria</taxon>
        <taxon>Pseudomonadati</taxon>
        <taxon>Pseudomonadota</taxon>
        <taxon>Gammaproteobacteria</taxon>
        <taxon>Thiohalomonadales</taxon>
        <taxon>Thiohalomonadaceae</taxon>
        <taxon>Thiohalomonas</taxon>
    </lineage>
</organism>
<comment type="subcellular location">
    <subcellularLocation>
        <location evidence="1">Cell inner membrane</location>
        <topology evidence="1">Multi-pass membrane protein</topology>
    </subcellularLocation>
</comment>
<keyword evidence="2" id="KW-0813">Transport</keyword>
<evidence type="ECO:0000256" key="1">
    <source>
        <dbReference type="ARBA" id="ARBA00004429"/>
    </source>
</evidence>
<feature type="transmembrane region" description="Helical" evidence="9">
    <location>
        <begin position="12"/>
        <end position="33"/>
    </location>
</feature>
<evidence type="ECO:0000256" key="4">
    <source>
        <dbReference type="ARBA" id="ARBA00022519"/>
    </source>
</evidence>